<keyword evidence="5" id="KW-0472">Membrane</keyword>
<dbReference type="Pfam" id="PF13442">
    <property type="entry name" value="Cytochrome_CBB3"/>
    <property type="match status" value="1"/>
</dbReference>
<dbReference type="PROSITE" id="PS51007">
    <property type="entry name" value="CYTC"/>
    <property type="match status" value="1"/>
</dbReference>
<dbReference type="RefSeq" id="WP_090885895.1">
    <property type="nucleotide sequence ID" value="NZ_FOGG01000019.1"/>
</dbReference>
<keyword evidence="5" id="KW-0812">Transmembrane</keyword>
<dbReference type="GO" id="GO:0009055">
    <property type="term" value="F:electron transfer activity"/>
    <property type="evidence" value="ECO:0007669"/>
    <property type="project" value="InterPro"/>
</dbReference>
<evidence type="ECO:0000313" key="8">
    <source>
        <dbReference type="Proteomes" id="UP000199572"/>
    </source>
</evidence>
<evidence type="ECO:0000256" key="5">
    <source>
        <dbReference type="SAM" id="Phobius"/>
    </source>
</evidence>
<feature type="transmembrane region" description="Helical" evidence="5">
    <location>
        <begin position="15"/>
        <end position="42"/>
    </location>
</feature>
<feature type="transmembrane region" description="Helical" evidence="5">
    <location>
        <begin position="227"/>
        <end position="249"/>
    </location>
</feature>
<gene>
    <name evidence="7" type="ORF">SAMN04488023_11985</name>
</gene>
<keyword evidence="8" id="KW-1185">Reference proteome</keyword>
<accession>A0A1H9STW1</accession>
<evidence type="ECO:0000256" key="3">
    <source>
        <dbReference type="ARBA" id="ARBA00023004"/>
    </source>
</evidence>
<dbReference type="GO" id="GO:0046872">
    <property type="term" value="F:metal ion binding"/>
    <property type="evidence" value="ECO:0007669"/>
    <property type="project" value="UniProtKB-KW"/>
</dbReference>
<feature type="transmembrane region" description="Helical" evidence="5">
    <location>
        <begin position="69"/>
        <end position="92"/>
    </location>
</feature>
<sequence length="497" mass="56710">MDIPLFHLDWLNNRMLIALIATVHALINHSLAVGFLPLMAWLENKGVMNSGPTEITDARWDKMVYKMMWTAFIITTTIGAMTGVGIWFSVSLVSPNSIASLIRVFYYAWFVEWTVFVTEVVLILIYFLTWKNSNKSIKAKTRHIKFGWYLSVFSWVTMAIIVSILGFMMDPGNWKNDKNLITAFTNPLYIPQLLYRTPLAMVLGGTLALFLASVFTKRGEEIRTNTFKLISKWILCWLPFAVAGSAYYFKVIPETQLANMNVAIGTQAFQQWYDIMWKVILGATSIILITAILGLWKPKMLRAPFLAITLLFALAFMGLFERVREFIRKPYIISEYMYSNLLREEDYPLYKKDGLLKWATYSSTPVITKENKIEAGRNVFMLACSRCHTTQGVNSVVDVFDKMYGSTGKPFDETMMKNYISNLHNARAYMPPFPGNKKEIDAIVAYIKQLQITGEVLEGAQETGVTLNPEQSVEAFKATAEKNLAKEKTDIENIKKK</sequence>
<dbReference type="Gene3D" id="1.10.760.10">
    <property type="entry name" value="Cytochrome c-like domain"/>
    <property type="match status" value="1"/>
</dbReference>
<dbReference type="AlphaFoldDB" id="A0A1H9STW1"/>
<evidence type="ECO:0000256" key="4">
    <source>
        <dbReference type="PROSITE-ProRule" id="PRU00433"/>
    </source>
</evidence>
<feature type="transmembrane region" description="Helical" evidence="5">
    <location>
        <begin position="275"/>
        <end position="296"/>
    </location>
</feature>
<feature type="transmembrane region" description="Helical" evidence="5">
    <location>
        <begin position="193"/>
        <end position="215"/>
    </location>
</feature>
<dbReference type="SUPFAM" id="SSF46626">
    <property type="entry name" value="Cytochrome c"/>
    <property type="match status" value="1"/>
</dbReference>
<feature type="domain" description="Cytochrome c" evidence="6">
    <location>
        <begin position="371"/>
        <end position="451"/>
    </location>
</feature>
<feature type="transmembrane region" description="Helical" evidence="5">
    <location>
        <begin position="148"/>
        <end position="169"/>
    </location>
</feature>
<dbReference type="OrthoDB" id="9795893at2"/>
<dbReference type="InterPro" id="IPR036909">
    <property type="entry name" value="Cyt_c-like_dom_sf"/>
</dbReference>
<evidence type="ECO:0000259" key="6">
    <source>
        <dbReference type="PROSITE" id="PS51007"/>
    </source>
</evidence>
<name>A0A1H9STW1_9SPHI</name>
<evidence type="ECO:0000313" key="7">
    <source>
        <dbReference type="EMBL" id="SER88328.1"/>
    </source>
</evidence>
<keyword evidence="2 4" id="KW-0479">Metal-binding</keyword>
<keyword evidence="3 4" id="KW-0408">Iron</keyword>
<keyword evidence="1 4" id="KW-0349">Heme</keyword>
<dbReference type="InterPro" id="IPR009056">
    <property type="entry name" value="Cyt_c-like_dom"/>
</dbReference>
<dbReference type="STRING" id="390241.SAMN04488023_11985"/>
<feature type="transmembrane region" description="Helical" evidence="5">
    <location>
        <begin position="303"/>
        <end position="320"/>
    </location>
</feature>
<evidence type="ECO:0000256" key="1">
    <source>
        <dbReference type="ARBA" id="ARBA00022617"/>
    </source>
</evidence>
<evidence type="ECO:0000256" key="2">
    <source>
        <dbReference type="ARBA" id="ARBA00022723"/>
    </source>
</evidence>
<dbReference type="GO" id="GO:0020037">
    <property type="term" value="F:heme binding"/>
    <property type="evidence" value="ECO:0007669"/>
    <property type="project" value="InterPro"/>
</dbReference>
<organism evidence="7 8">
    <name type="scientific">Pedobacter rhizosphaerae</name>
    <dbReference type="NCBI Taxonomy" id="390241"/>
    <lineage>
        <taxon>Bacteria</taxon>
        <taxon>Pseudomonadati</taxon>
        <taxon>Bacteroidota</taxon>
        <taxon>Sphingobacteriia</taxon>
        <taxon>Sphingobacteriales</taxon>
        <taxon>Sphingobacteriaceae</taxon>
        <taxon>Pedobacter</taxon>
    </lineage>
</organism>
<feature type="transmembrane region" description="Helical" evidence="5">
    <location>
        <begin position="104"/>
        <end position="128"/>
    </location>
</feature>
<proteinExistence type="predicted"/>
<dbReference type="EMBL" id="FOGG01000019">
    <property type="protein sequence ID" value="SER88328.1"/>
    <property type="molecule type" value="Genomic_DNA"/>
</dbReference>
<dbReference type="Proteomes" id="UP000199572">
    <property type="component" value="Unassembled WGS sequence"/>
</dbReference>
<reference evidence="8" key="1">
    <citation type="submission" date="2016-10" db="EMBL/GenBank/DDBJ databases">
        <authorList>
            <person name="Varghese N."/>
            <person name="Submissions S."/>
        </authorList>
    </citation>
    <scope>NUCLEOTIDE SEQUENCE [LARGE SCALE GENOMIC DNA]</scope>
    <source>
        <strain evidence="8">DSM 18610</strain>
    </source>
</reference>
<keyword evidence="5" id="KW-1133">Transmembrane helix</keyword>
<protein>
    <submittedName>
        <fullName evidence="7">Cytochrome bd-I ubiquinol oxidase subunit 1 apoprotein</fullName>
    </submittedName>
</protein>